<organism evidence="1 2">
    <name type="scientific">Porcisia hertigi</name>
    <dbReference type="NCBI Taxonomy" id="2761500"/>
    <lineage>
        <taxon>Eukaryota</taxon>
        <taxon>Discoba</taxon>
        <taxon>Euglenozoa</taxon>
        <taxon>Kinetoplastea</taxon>
        <taxon>Metakinetoplastina</taxon>
        <taxon>Trypanosomatida</taxon>
        <taxon>Trypanosomatidae</taxon>
        <taxon>Leishmaniinae</taxon>
        <taxon>Porcisia</taxon>
    </lineage>
</organism>
<evidence type="ECO:0000313" key="1">
    <source>
        <dbReference type="EMBL" id="KAG5490797.1"/>
    </source>
</evidence>
<dbReference type="Proteomes" id="UP000674318">
    <property type="component" value="Unassembled WGS sequence"/>
</dbReference>
<proteinExistence type="predicted"/>
<gene>
    <name evidence="1" type="ORF">JKF63_00919</name>
</gene>
<dbReference type="EMBL" id="JAFJZO010000036">
    <property type="protein sequence ID" value="KAG5490797.1"/>
    <property type="molecule type" value="Genomic_DNA"/>
</dbReference>
<dbReference type="RefSeq" id="XP_067753125.1">
    <property type="nucleotide sequence ID" value="XM_067896968.1"/>
</dbReference>
<sequence>MSQSSNANDGTVTLVPLLAALSDYQKKGVGVDMMLKAVLNFVRLCMVYSTDVKVKKRYFQLADGIIECRMLCNFGRSPITLRQGMRMFAMKDQMELWRWVFTWLSFFFRVPEQLSGDLNYLQKVVFHKWSRERFSFFYRFFKSLSLTCCLMMELTRRSALQQALRDASTPPQRLHAHLDMRVSNALIVRTLCDMYVYFKWIPCYHPVKTIEFLCGFLSGIIGIWLVWKDTRYLLPPPPGLTPKAATECPNKDPLKHAVCVLDNTGDGGEGSGYDG</sequence>
<comment type="caution">
    <text evidence="1">The sequence shown here is derived from an EMBL/GenBank/DDBJ whole genome shotgun (WGS) entry which is preliminary data.</text>
</comment>
<protein>
    <submittedName>
        <fullName evidence="1">Uncharacterized protein</fullName>
    </submittedName>
</protein>
<name>A0A836GZ66_9TRYP</name>
<dbReference type="GeneID" id="94287045"/>
<dbReference type="OrthoDB" id="270034at2759"/>
<dbReference type="AlphaFoldDB" id="A0A836GZ66"/>
<keyword evidence="2" id="KW-1185">Reference proteome</keyword>
<reference evidence="1 2" key="1">
    <citation type="submission" date="2021-02" db="EMBL/GenBank/DDBJ databases">
        <title>Porcisia hertigi Genome sequencing and assembly.</title>
        <authorList>
            <person name="Almutairi H."/>
            <person name="Gatherer D."/>
        </authorList>
    </citation>
    <scope>NUCLEOTIDE SEQUENCE [LARGE SCALE GENOMIC DNA]</scope>
    <source>
        <strain evidence="1 2">C119</strain>
    </source>
</reference>
<evidence type="ECO:0000313" key="2">
    <source>
        <dbReference type="Proteomes" id="UP000674318"/>
    </source>
</evidence>
<accession>A0A836GZ66</accession>
<dbReference type="KEGG" id="phet:94287045"/>